<dbReference type="VEuPathDB" id="FungiDB:BO72DRAFT_383457"/>
<evidence type="ECO:0000256" key="7">
    <source>
        <dbReference type="RuleBase" id="RU361187"/>
    </source>
</evidence>
<evidence type="ECO:0000313" key="11">
    <source>
        <dbReference type="Proteomes" id="UP000249789"/>
    </source>
</evidence>
<keyword evidence="9" id="KW-0812">Transmembrane</keyword>
<evidence type="ECO:0000256" key="8">
    <source>
        <dbReference type="SAM" id="MobiDB-lite"/>
    </source>
</evidence>
<feature type="region of interest" description="Disordered" evidence="8">
    <location>
        <begin position="1"/>
        <end position="55"/>
    </location>
</feature>
<dbReference type="GO" id="GO:0004553">
    <property type="term" value="F:hydrolase activity, hydrolyzing O-glycosyl compounds"/>
    <property type="evidence" value="ECO:0007669"/>
    <property type="project" value="InterPro"/>
</dbReference>
<dbReference type="Gene3D" id="2.115.10.20">
    <property type="entry name" value="Glycosyl hydrolase domain, family 43"/>
    <property type="match status" value="1"/>
</dbReference>
<dbReference type="EMBL" id="KZ824662">
    <property type="protein sequence ID" value="RAK75083.1"/>
    <property type="molecule type" value="Genomic_DNA"/>
</dbReference>
<protein>
    <submittedName>
        <fullName evidence="10">Arabinanase/levansucrase/invertase</fullName>
    </submittedName>
</protein>
<dbReference type="Pfam" id="PF04616">
    <property type="entry name" value="Glyco_hydro_43"/>
    <property type="match status" value="1"/>
</dbReference>
<dbReference type="GO" id="GO:0005975">
    <property type="term" value="P:carbohydrate metabolic process"/>
    <property type="evidence" value="ECO:0007669"/>
    <property type="project" value="InterPro"/>
</dbReference>
<evidence type="ECO:0000256" key="9">
    <source>
        <dbReference type="SAM" id="Phobius"/>
    </source>
</evidence>
<dbReference type="InterPro" id="IPR051795">
    <property type="entry name" value="Glycosyl_Hydrlase_43"/>
</dbReference>
<name>A0A8G1RMV7_9EURO</name>
<keyword evidence="9" id="KW-1133">Transmembrane helix</keyword>
<evidence type="ECO:0000256" key="5">
    <source>
        <dbReference type="PIRSR" id="PIRSR606710-1"/>
    </source>
</evidence>
<evidence type="ECO:0000256" key="6">
    <source>
        <dbReference type="PIRSR" id="PIRSR606710-2"/>
    </source>
</evidence>
<dbReference type="RefSeq" id="XP_040799093.1">
    <property type="nucleotide sequence ID" value="XM_040941511.1"/>
</dbReference>
<dbReference type="SUPFAM" id="SSF75005">
    <property type="entry name" value="Arabinanase/levansucrase/invertase"/>
    <property type="match status" value="1"/>
</dbReference>
<evidence type="ECO:0000313" key="10">
    <source>
        <dbReference type="EMBL" id="RAK75083.1"/>
    </source>
</evidence>
<dbReference type="PANTHER" id="PTHR42812:SF5">
    <property type="entry name" value="ENDO-ARABINASE"/>
    <property type="match status" value="1"/>
</dbReference>
<gene>
    <name evidence="10" type="ORF">BO72DRAFT_383457</name>
</gene>
<evidence type="ECO:0000256" key="3">
    <source>
        <dbReference type="ARBA" id="ARBA00022801"/>
    </source>
</evidence>
<dbReference type="PANTHER" id="PTHR42812">
    <property type="entry name" value="BETA-XYLOSIDASE"/>
    <property type="match status" value="1"/>
</dbReference>
<feature type="active site" description="Proton donor" evidence="5">
    <location>
        <position position="306"/>
    </location>
</feature>
<dbReference type="GeneID" id="63858844"/>
<keyword evidence="2" id="KW-0732">Signal</keyword>
<dbReference type="InterPro" id="IPR023296">
    <property type="entry name" value="Glyco_hydro_beta-prop_sf"/>
</dbReference>
<sequence length="441" mass="47854">METQQRTRGIWSLFGAPAKPSSRSTQPESGAEKGISVLKSPDSASSSDSSARGPRPWTRGKILTVSILAFFALAIIVIAITVPIVLVKRNKSHDDPSYHNAANQPIQVLSDFPDPGLLHVNSTWYTYGTNAVKNNSEVPHVPVATSRDFSSWKLLDGHDAMPSLSGWETDINHYAPDVIQRDDGRYVLYYSGELKDWVYHHCVGVAVTNGTNPLGPYVPQRKPLACPRDQGGAIDPSPFRDVDGKLYVVYKADANSIGHGGDCNNGKKPVLPVPILLQELEADGVTPVGDPDQILQNDKSDGPLVEAPNLLRTAQGIYYLFFSSHCFTSPKYDVKYAYATSLKGPYTRADRALFKTGDFGLKSPGGATVSRDGTRIVFHANCGKLRCLHAAAIAIHANSTITPASLYFGRTAGAFVQITCNVLRFTDHQHGTEGSYVRASV</sequence>
<reference evidence="10 11" key="1">
    <citation type="submission" date="2018-02" db="EMBL/GenBank/DDBJ databases">
        <title>The genomes of Aspergillus section Nigri reveals drivers in fungal speciation.</title>
        <authorList>
            <consortium name="DOE Joint Genome Institute"/>
            <person name="Vesth T.C."/>
            <person name="Nybo J."/>
            <person name="Theobald S."/>
            <person name="Brandl J."/>
            <person name="Frisvad J.C."/>
            <person name="Nielsen K.F."/>
            <person name="Lyhne E.K."/>
            <person name="Kogle M.E."/>
            <person name="Kuo A."/>
            <person name="Riley R."/>
            <person name="Clum A."/>
            <person name="Nolan M."/>
            <person name="Lipzen A."/>
            <person name="Salamov A."/>
            <person name="Henrissat B."/>
            <person name="Wiebenga A."/>
            <person name="De vries R.P."/>
            <person name="Grigoriev I.V."/>
            <person name="Mortensen U.H."/>
            <person name="Andersen M.R."/>
            <person name="Baker S.E."/>
        </authorList>
    </citation>
    <scope>NUCLEOTIDE SEQUENCE [LARGE SCALE GENOMIC DNA]</scope>
    <source>
        <strain evidence="10 11">CBS 313.89</strain>
    </source>
</reference>
<evidence type="ECO:0000256" key="4">
    <source>
        <dbReference type="ARBA" id="ARBA00023295"/>
    </source>
</evidence>
<accession>A0A8G1RMV7</accession>
<organism evidence="10 11">
    <name type="scientific">Aspergillus fijiensis CBS 313.89</name>
    <dbReference type="NCBI Taxonomy" id="1448319"/>
    <lineage>
        <taxon>Eukaryota</taxon>
        <taxon>Fungi</taxon>
        <taxon>Dikarya</taxon>
        <taxon>Ascomycota</taxon>
        <taxon>Pezizomycotina</taxon>
        <taxon>Eurotiomycetes</taxon>
        <taxon>Eurotiomycetidae</taxon>
        <taxon>Eurotiales</taxon>
        <taxon>Aspergillaceae</taxon>
        <taxon>Aspergillus</taxon>
    </lineage>
</organism>
<feature type="site" description="Important for catalytic activity, responsible for pKa modulation of the active site Glu and correct orientation of both the proton donor and substrate" evidence="6">
    <location>
        <position position="235"/>
    </location>
</feature>
<feature type="transmembrane region" description="Helical" evidence="9">
    <location>
        <begin position="62"/>
        <end position="86"/>
    </location>
</feature>
<evidence type="ECO:0000256" key="1">
    <source>
        <dbReference type="ARBA" id="ARBA00009865"/>
    </source>
</evidence>
<evidence type="ECO:0000256" key="2">
    <source>
        <dbReference type="ARBA" id="ARBA00022729"/>
    </source>
</evidence>
<keyword evidence="3 7" id="KW-0378">Hydrolase</keyword>
<feature type="active site" description="Proton acceptor" evidence="5">
    <location>
        <position position="114"/>
    </location>
</feature>
<dbReference type="InterPro" id="IPR006710">
    <property type="entry name" value="Glyco_hydro_43"/>
</dbReference>
<keyword evidence="4 7" id="KW-0326">Glycosidase</keyword>
<feature type="compositionally biased region" description="Low complexity" evidence="8">
    <location>
        <begin position="40"/>
        <end position="51"/>
    </location>
</feature>
<dbReference type="OrthoDB" id="3879658at2759"/>
<comment type="similarity">
    <text evidence="1 7">Belongs to the glycosyl hydrolase 43 family.</text>
</comment>
<dbReference type="AlphaFoldDB" id="A0A8G1RMV7"/>
<dbReference type="CDD" id="cd08999">
    <property type="entry name" value="GH43_ABN-like"/>
    <property type="match status" value="1"/>
</dbReference>
<keyword evidence="11" id="KW-1185">Reference proteome</keyword>
<proteinExistence type="inferred from homology"/>
<dbReference type="Proteomes" id="UP000249789">
    <property type="component" value="Unassembled WGS sequence"/>
</dbReference>
<keyword evidence="9" id="KW-0472">Membrane</keyword>